<protein>
    <recommendedName>
        <fullName evidence="3">CHAT domain-containing protein</fullName>
    </recommendedName>
</protein>
<proteinExistence type="predicted"/>
<accession>A0A1H0GL61</accession>
<evidence type="ECO:0008006" key="3">
    <source>
        <dbReference type="Google" id="ProtNLM"/>
    </source>
</evidence>
<name>A0A1H0GL61_9PSEU</name>
<dbReference type="STRING" id="504798.SAMN05421871_10332"/>
<gene>
    <name evidence="1" type="ORF">SAMN05192558_101839</name>
</gene>
<reference evidence="2" key="1">
    <citation type="submission" date="2016-10" db="EMBL/GenBank/DDBJ databases">
        <authorList>
            <person name="Varghese N."/>
            <person name="Submissions S."/>
        </authorList>
    </citation>
    <scope>NUCLEOTIDE SEQUENCE [LARGE SCALE GENOMIC DNA]</scope>
    <source>
        <strain evidence="2">IBRC-M 10655</strain>
    </source>
</reference>
<dbReference type="OrthoDB" id="3078209at2"/>
<dbReference type="AlphaFoldDB" id="A0A1H0GL61"/>
<dbReference type="RefSeq" id="WP_091370021.1">
    <property type="nucleotide sequence ID" value="NZ_FNDV01000003.1"/>
</dbReference>
<organism evidence="1 2">
    <name type="scientific">Actinokineospora alba</name>
    <dbReference type="NCBI Taxonomy" id="504798"/>
    <lineage>
        <taxon>Bacteria</taxon>
        <taxon>Bacillati</taxon>
        <taxon>Actinomycetota</taxon>
        <taxon>Actinomycetes</taxon>
        <taxon>Pseudonocardiales</taxon>
        <taxon>Pseudonocardiaceae</taxon>
        <taxon>Actinokineospora</taxon>
    </lineage>
</organism>
<sequence length="452" mass="48351">MTELPVNGVDADTGGYLFAPDTVEDLSALARGESPPERHVRALRKRDQAREPTFGTQYGFDPQDLASVGWAVVTTPASPVLDALRPLLDLRRTQAGPLYRELVVEPGEDDAAFLRRYGAGPGPAEPARVPYYLLLAGDPAELPFSLQYQLDVQYAVGRLHFDTLDDYARYAEAVLAAEGMSEGTALDSPGIHLFGVRNPDDRATTLSAAKLIEPLRTELTGHGVTVGVDVAEQATKARLSALLTEPHPGRVLFTASHGIGSAKPEMREIQGALLCQDWPGPMAAAPLTADQYFAGADVTGTPTPDVVFSFACYGAGTPAAADFPRGHDAGRAFVARLPQRLLAAGVLGFVGHVDRVWSCSFLWKGVDPQIATMASTLRALLAGQRLGAAMEYLNQRYAAIATELVTRLDALRRLGRKIDDETLAALWTANNDARNYIVLGDPAVRLGAGKGP</sequence>
<dbReference type="Proteomes" id="UP000199651">
    <property type="component" value="Unassembled WGS sequence"/>
</dbReference>
<dbReference type="EMBL" id="FNJB01000001">
    <property type="protein sequence ID" value="SDO07492.1"/>
    <property type="molecule type" value="Genomic_DNA"/>
</dbReference>
<evidence type="ECO:0000313" key="2">
    <source>
        <dbReference type="Proteomes" id="UP000199651"/>
    </source>
</evidence>
<keyword evidence="2" id="KW-1185">Reference proteome</keyword>
<evidence type="ECO:0000313" key="1">
    <source>
        <dbReference type="EMBL" id="SDO07492.1"/>
    </source>
</evidence>